<protein>
    <recommendedName>
        <fullName evidence="2">histidine kinase</fullName>
        <ecNumber evidence="2">2.7.13.3</ecNumber>
    </recommendedName>
</protein>
<dbReference type="STRING" id="416874.SAMN04487958_101106"/>
<dbReference type="SMART" id="SM00388">
    <property type="entry name" value="HisKA"/>
    <property type="match status" value="1"/>
</dbReference>
<dbReference type="SMART" id="SM00387">
    <property type="entry name" value="HATPase_c"/>
    <property type="match status" value="1"/>
</dbReference>
<dbReference type="PANTHER" id="PTHR43711">
    <property type="entry name" value="TWO-COMPONENT HISTIDINE KINASE"/>
    <property type="match status" value="1"/>
</dbReference>
<dbReference type="EMBL" id="FOGS01000001">
    <property type="protein sequence ID" value="SER43494.1"/>
    <property type="molecule type" value="Genomic_DNA"/>
</dbReference>
<gene>
    <name evidence="9" type="ORF">SAMN04487958_101106</name>
</gene>
<dbReference type="AlphaFoldDB" id="A0A1H9P5C0"/>
<keyword evidence="4" id="KW-0808">Transferase</keyword>
<reference evidence="10" key="1">
    <citation type="submission" date="2016-10" db="EMBL/GenBank/DDBJ databases">
        <authorList>
            <person name="Varghese N."/>
            <person name="Submissions S."/>
        </authorList>
    </citation>
    <scope>NUCLEOTIDE SEQUENCE [LARGE SCALE GENOMIC DNA]</scope>
    <source>
        <strain evidence="10">CGMCC 1.6495</strain>
    </source>
</reference>
<sequence>MSIHFAHPILRRFQWVALIVAACVIVAMGWQGIRVQEALLSSNDAVQEHLETITLIQEFRSTLLDLETGERGYVVTGQPSYLLPYQQARAQLADKREQLGQTPAFTSADNGQSIEDFDALVARRVEIAEANIAVRESDGLEAAALRLLVAGGKQTMDQLRNHLGMWERMERGHLNAQTQEATRQARTSRWIWGAGAAFVTLLLIITSVSIISQWHHRQRTMSMQQTFISTVSHELRTPLTVILGTLNMLHNGIGGALDKDLVRLIAVANDNGKRLKLLIDDILDIEKLESGQLAFKWQSVPLKSLVEEAVDINQPYAESFAISLVLAPQPSTPPGVNDALGETLENSDCVEVDPERFAQVMANLISNACKHSPQGAQVVVGMRRIDNRWLEVSVTDNGNGIPWSFQPRVFERFAQADGSDKRRTGGTGLGLAITKALVEEMGGTIGFHSVPHEGSCFWVRLPKDKKHE</sequence>
<evidence type="ECO:0000259" key="8">
    <source>
        <dbReference type="PROSITE" id="PS50109"/>
    </source>
</evidence>
<keyword evidence="6" id="KW-0902">Two-component regulatory system</keyword>
<dbReference type="FunFam" id="3.30.565.10:FF:000006">
    <property type="entry name" value="Sensor histidine kinase WalK"/>
    <property type="match status" value="1"/>
</dbReference>
<dbReference type="CDD" id="cd19410">
    <property type="entry name" value="HK9-like_sensor"/>
    <property type="match status" value="1"/>
</dbReference>
<dbReference type="Pfam" id="PF05227">
    <property type="entry name" value="CHASE3"/>
    <property type="match status" value="1"/>
</dbReference>
<keyword evidence="7" id="KW-1133">Transmembrane helix</keyword>
<evidence type="ECO:0000256" key="4">
    <source>
        <dbReference type="ARBA" id="ARBA00022679"/>
    </source>
</evidence>
<dbReference type="InterPro" id="IPR003594">
    <property type="entry name" value="HATPase_dom"/>
</dbReference>
<keyword evidence="7" id="KW-0472">Membrane</keyword>
<evidence type="ECO:0000256" key="1">
    <source>
        <dbReference type="ARBA" id="ARBA00000085"/>
    </source>
</evidence>
<evidence type="ECO:0000256" key="3">
    <source>
        <dbReference type="ARBA" id="ARBA00022553"/>
    </source>
</evidence>
<keyword evidence="3" id="KW-0597">Phosphoprotein</keyword>
<dbReference type="InterPro" id="IPR007891">
    <property type="entry name" value="CHASE3"/>
</dbReference>
<dbReference type="InterPro" id="IPR003661">
    <property type="entry name" value="HisK_dim/P_dom"/>
</dbReference>
<comment type="catalytic activity">
    <reaction evidence="1">
        <text>ATP + protein L-histidine = ADP + protein N-phospho-L-histidine.</text>
        <dbReference type="EC" id="2.7.13.3"/>
    </reaction>
</comment>
<organism evidence="9 10">
    <name type="scientific">Vreelandella subterranea</name>
    <dbReference type="NCBI Taxonomy" id="416874"/>
    <lineage>
        <taxon>Bacteria</taxon>
        <taxon>Pseudomonadati</taxon>
        <taxon>Pseudomonadota</taxon>
        <taxon>Gammaproteobacteria</taxon>
        <taxon>Oceanospirillales</taxon>
        <taxon>Halomonadaceae</taxon>
        <taxon>Vreelandella</taxon>
    </lineage>
</organism>
<dbReference type="Gene3D" id="3.30.565.10">
    <property type="entry name" value="Histidine kinase-like ATPase, C-terminal domain"/>
    <property type="match status" value="1"/>
</dbReference>
<dbReference type="PROSITE" id="PS50109">
    <property type="entry name" value="HIS_KIN"/>
    <property type="match status" value="1"/>
</dbReference>
<accession>A0A1H9P5C0</accession>
<dbReference type="GO" id="GO:0005886">
    <property type="term" value="C:plasma membrane"/>
    <property type="evidence" value="ECO:0007669"/>
    <property type="project" value="UniProtKB-ARBA"/>
</dbReference>
<dbReference type="InterPro" id="IPR004358">
    <property type="entry name" value="Sig_transdc_His_kin-like_C"/>
</dbReference>
<dbReference type="InterPro" id="IPR005467">
    <property type="entry name" value="His_kinase_dom"/>
</dbReference>
<dbReference type="InterPro" id="IPR036097">
    <property type="entry name" value="HisK_dim/P_sf"/>
</dbReference>
<dbReference type="Proteomes" id="UP000198505">
    <property type="component" value="Unassembled WGS sequence"/>
</dbReference>
<evidence type="ECO:0000256" key="2">
    <source>
        <dbReference type="ARBA" id="ARBA00012438"/>
    </source>
</evidence>
<dbReference type="SUPFAM" id="SSF47384">
    <property type="entry name" value="Homodimeric domain of signal transducing histidine kinase"/>
    <property type="match status" value="1"/>
</dbReference>
<dbReference type="PANTHER" id="PTHR43711:SF1">
    <property type="entry name" value="HISTIDINE KINASE 1"/>
    <property type="match status" value="1"/>
</dbReference>
<name>A0A1H9P5C0_9GAMM</name>
<dbReference type="GO" id="GO:0000155">
    <property type="term" value="F:phosphorelay sensor kinase activity"/>
    <property type="evidence" value="ECO:0007669"/>
    <property type="project" value="InterPro"/>
</dbReference>
<dbReference type="InterPro" id="IPR036890">
    <property type="entry name" value="HATPase_C_sf"/>
</dbReference>
<dbReference type="PRINTS" id="PR00344">
    <property type="entry name" value="BCTRLSENSOR"/>
</dbReference>
<dbReference type="RefSeq" id="WP_139197141.1">
    <property type="nucleotide sequence ID" value="NZ_FOGS01000001.1"/>
</dbReference>
<evidence type="ECO:0000313" key="9">
    <source>
        <dbReference type="EMBL" id="SER43494.1"/>
    </source>
</evidence>
<proteinExistence type="predicted"/>
<dbReference type="CDD" id="cd00082">
    <property type="entry name" value="HisKA"/>
    <property type="match status" value="1"/>
</dbReference>
<keyword evidence="10" id="KW-1185">Reference proteome</keyword>
<dbReference type="Gene3D" id="1.10.287.130">
    <property type="match status" value="1"/>
</dbReference>
<dbReference type="CDD" id="cd16922">
    <property type="entry name" value="HATPase_EvgS-ArcB-TorS-like"/>
    <property type="match status" value="1"/>
</dbReference>
<keyword evidence="7" id="KW-0812">Transmembrane</keyword>
<evidence type="ECO:0000256" key="5">
    <source>
        <dbReference type="ARBA" id="ARBA00022777"/>
    </source>
</evidence>
<feature type="transmembrane region" description="Helical" evidence="7">
    <location>
        <begin position="190"/>
        <end position="211"/>
    </location>
</feature>
<dbReference type="InterPro" id="IPR050736">
    <property type="entry name" value="Sensor_HK_Regulatory"/>
</dbReference>
<feature type="domain" description="Histidine kinase" evidence="8">
    <location>
        <begin position="230"/>
        <end position="465"/>
    </location>
</feature>
<evidence type="ECO:0000313" key="10">
    <source>
        <dbReference type="Proteomes" id="UP000198505"/>
    </source>
</evidence>
<dbReference type="Pfam" id="PF02518">
    <property type="entry name" value="HATPase_c"/>
    <property type="match status" value="1"/>
</dbReference>
<dbReference type="Pfam" id="PF00512">
    <property type="entry name" value="HisKA"/>
    <property type="match status" value="1"/>
</dbReference>
<evidence type="ECO:0000256" key="6">
    <source>
        <dbReference type="ARBA" id="ARBA00023012"/>
    </source>
</evidence>
<evidence type="ECO:0000256" key="7">
    <source>
        <dbReference type="SAM" id="Phobius"/>
    </source>
</evidence>
<dbReference type="SUPFAM" id="SSF55874">
    <property type="entry name" value="ATPase domain of HSP90 chaperone/DNA topoisomerase II/histidine kinase"/>
    <property type="match status" value="1"/>
</dbReference>
<feature type="transmembrane region" description="Helical" evidence="7">
    <location>
        <begin position="12"/>
        <end position="33"/>
    </location>
</feature>
<keyword evidence="5 9" id="KW-0418">Kinase</keyword>
<dbReference type="EC" id="2.7.13.3" evidence="2"/>